<evidence type="ECO:0000313" key="2">
    <source>
        <dbReference type="EMBL" id="KAK3168245.1"/>
    </source>
</evidence>
<sequence length="109" mass="12392">MPLITNTDNVNSTNSYHEFTLSGIPADITNFYKAFFQGVPTVIVAILELVIGIAITPAIVVFFVLLVHLVVTKVWPFFTNFKRAWGIEGREARHSKDWVRDIKERAEKT</sequence>
<dbReference type="EMBL" id="JASNWA010000010">
    <property type="protein sequence ID" value="KAK3168245.1"/>
    <property type="molecule type" value="Genomic_DNA"/>
</dbReference>
<feature type="transmembrane region" description="Helical" evidence="1">
    <location>
        <begin position="42"/>
        <end position="71"/>
    </location>
</feature>
<keyword evidence="1" id="KW-1133">Transmembrane helix</keyword>
<proteinExistence type="predicted"/>
<reference evidence="2" key="1">
    <citation type="submission" date="2022-11" db="EMBL/GenBank/DDBJ databases">
        <title>Chromosomal genome sequence assembly and mating type (MAT) locus characterization of the leprose asexual lichenized fungus Lepraria neglecta (Nyl.) Erichsen.</title>
        <authorList>
            <person name="Allen J.L."/>
            <person name="Pfeffer B."/>
        </authorList>
    </citation>
    <scope>NUCLEOTIDE SEQUENCE</scope>
    <source>
        <strain evidence="2">Allen 5258</strain>
    </source>
</reference>
<name>A0AAD9YYC0_9LECA</name>
<keyword evidence="1" id="KW-0812">Transmembrane</keyword>
<evidence type="ECO:0000256" key="1">
    <source>
        <dbReference type="SAM" id="Phobius"/>
    </source>
</evidence>
<evidence type="ECO:0000313" key="3">
    <source>
        <dbReference type="Proteomes" id="UP001276659"/>
    </source>
</evidence>
<protein>
    <submittedName>
        <fullName evidence="2">Uncharacterized protein</fullName>
    </submittedName>
</protein>
<accession>A0AAD9YYC0</accession>
<organism evidence="2 3">
    <name type="scientific">Lepraria neglecta</name>
    <dbReference type="NCBI Taxonomy" id="209136"/>
    <lineage>
        <taxon>Eukaryota</taxon>
        <taxon>Fungi</taxon>
        <taxon>Dikarya</taxon>
        <taxon>Ascomycota</taxon>
        <taxon>Pezizomycotina</taxon>
        <taxon>Lecanoromycetes</taxon>
        <taxon>OSLEUM clade</taxon>
        <taxon>Lecanoromycetidae</taxon>
        <taxon>Lecanorales</taxon>
        <taxon>Lecanorineae</taxon>
        <taxon>Stereocaulaceae</taxon>
        <taxon>Lepraria</taxon>
    </lineage>
</organism>
<dbReference type="AlphaFoldDB" id="A0AAD9YYC0"/>
<gene>
    <name evidence="2" type="ORF">OEA41_004691</name>
</gene>
<dbReference type="Proteomes" id="UP001276659">
    <property type="component" value="Unassembled WGS sequence"/>
</dbReference>
<keyword evidence="3" id="KW-1185">Reference proteome</keyword>
<keyword evidence="1" id="KW-0472">Membrane</keyword>
<comment type="caution">
    <text evidence="2">The sequence shown here is derived from an EMBL/GenBank/DDBJ whole genome shotgun (WGS) entry which is preliminary data.</text>
</comment>